<reference evidence="1 2" key="1">
    <citation type="submission" date="2007-01" db="EMBL/GenBank/DDBJ databases">
        <authorList>
            <person name="Haygood M."/>
            <person name="Podell S."/>
            <person name="Anderson C."/>
            <person name="Hopkinson B."/>
            <person name="Roe K."/>
            <person name="Barbeau K."/>
            <person name="Gaasterland T."/>
            <person name="Ferriera S."/>
            <person name="Johnson J."/>
            <person name="Kravitz S."/>
            <person name="Beeson K."/>
            <person name="Sutton G."/>
            <person name="Rogers Y.-H."/>
            <person name="Friedman R."/>
            <person name="Frazier M."/>
            <person name="Venter J.C."/>
        </authorList>
    </citation>
    <scope>NUCLEOTIDE SEQUENCE [LARGE SCALE GENOMIC DNA]</scope>
    <source>
        <strain evidence="1 2">ATCC 23134</strain>
    </source>
</reference>
<organism evidence="1 2">
    <name type="scientific">Microscilla marina ATCC 23134</name>
    <dbReference type="NCBI Taxonomy" id="313606"/>
    <lineage>
        <taxon>Bacteria</taxon>
        <taxon>Pseudomonadati</taxon>
        <taxon>Bacteroidota</taxon>
        <taxon>Cytophagia</taxon>
        <taxon>Cytophagales</taxon>
        <taxon>Microscillaceae</taxon>
        <taxon>Microscilla</taxon>
    </lineage>
</organism>
<sequence length="176" mass="20824">MFNFFQKKTLVSDVRVGRHLETAEENTVQEFFQRRMENRLKKVLGYNWEIYFRTDEWLYYGYTKGNKKPKQFVEQLYKVKRTPLEKDFPGFAAVTGQQVRKTIGQTLQKKFPLGEYTTLVQNMDWKAKLEEDTIQVDVTWTYSTDGTTETCRTFEMCLDKNHLTLVSLDEVSPSAE</sequence>
<proteinExistence type="predicted"/>
<evidence type="ECO:0000313" key="2">
    <source>
        <dbReference type="Proteomes" id="UP000004095"/>
    </source>
</evidence>
<name>A1ZX65_MICM2</name>
<gene>
    <name evidence="1" type="ORF">M23134_07235</name>
</gene>
<dbReference type="AlphaFoldDB" id="A1ZX65"/>
<dbReference type="Proteomes" id="UP000004095">
    <property type="component" value="Unassembled WGS sequence"/>
</dbReference>
<comment type="caution">
    <text evidence="1">The sequence shown here is derived from an EMBL/GenBank/DDBJ whole genome shotgun (WGS) entry which is preliminary data.</text>
</comment>
<protein>
    <submittedName>
        <fullName evidence="1">Uncharacterized protein</fullName>
    </submittedName>
</protein>
<keyword evidence="2" id="KW-1185">Reference proteome</keyword>
<accession>A1ZX65</accession>
<dbReference type="RefSeq" id="WP_002703642.1">
    <property type="nucleotide sequence ID" value="NZ_AAWS01000056.1"/>
</dbReference>
<evidence type="ECO:0000313" key="1">
    <source>
        <dbReference type="EMBL" id="EAY25046.1"/>
    </source>
</evidence>
<dbReference type="EMBL" id="AAWS01000056">
    <property type="protein sequence ID" value="EAY25046.1"/>
    <property type="molecule type" value="Genomic_DNA"/>
</dbReference>